<dbReference type="Proteomes" id="UP000694864">
    <property type="component" value="Chromosome 12"/>
</dbReference>
<gene>
    <name evidence="3" type="primary">LOC104733673</name>
</gene>
<keyword evidence="2" id="KW-1185">Reference proteome</keyword>
<evidence type="ECO:0000259" key="1">
    <source>
        <dbReference type="Pfam" id="PF08268"/>
    </source>
</evidence>
<dbReference type="GeneID" id="104733673"/>
<reference evidence="3" key="2">
    <citation type="submission" date="2025-08" db="UniProtKB">
        <authorList>
            <consortium name="RefSeq"/>
        </authorList>
    </citation>
    <scope>IDENTIFICATION</scope>
    <source>
        <tissue evidence="3">Leaf</tissue>
    </source>
</reference>
<name>A0ABM0V6C3_CAMSA</name>
<reference evidence="2" key="1">
    <citation type="journal article" date="2014" name="Nat. Commun.">
        <title>The emerging biofuel crop Camelina sativa retains a highly undifferentiated hexaploid genome structure.</title>
        <authorList>
            <person name="Kagale S."/>
            <person name="Koh C."/>
            <person name="Nixon J."/>
            <person name="Bollina V."/>
            <person name="Clarke W.E."/>
            <person name="Tuteja R."/>
            <person name="Spillane C."/>
            <person name="Robinson S.J."/>
            <person name="Links M.G."/>
            <person name="Clarke C."/>
            <person name="Higgins E.E."/>
            <person name="Huebert T."/>
            <person name="Sharpe A.G."/>
            <person name="Parkin I.A."/>
        </authorList>
    </citation>
    <scope>NUCLEOTIDE SEQUENCE [LARGE SCALE GENOMIC DNA]</scope>
    <source>
        <strain evidence="2">cv. DH55</strain>
    </source>
</reference>
<dbReference type="RefSeq" id="XP_010451538.2">
    <property type="nucleotide sequence ID" value="XM_010453236.2"/>
</dbReference>
<dbReference type="InterPro" id="IPR013187">
    <property type="entry name" value="F-box-assoc_dom_typ3"/>
</dbReference>
<proteinExistence type="predicted"/>
<accession>A0ABM0V6C3</accession>
<organism evidence="2 3">
    <name type="scientific">Camelina sativa</name>
    <name type="common">False flax</name>
    <name type="synonym">Myagrum sativum</name>
    <dbReference type="NCBI Taxonomy" id="90675"/>
    <lineage>
        <taxon>Eukaryota</taxon>
        <taxon>Viridiplantae</taxon>
        <taxon>Streptophyta</taxon>
        <taxon>Embryophyta</taxon>
        <taxon>Tracheophyta</taxon>
        <taxon>Spermatophyta</taxon>
        <taxon>Magnoliopsida</taxon>
        <taxon>eudicotyledons</taxon>
        <taxon>Gunneridae</taxon>
        <taxon>Pentapetalae</taxon>
        <taxon>rosids</taxon>
        <taxon>malvids</taxon>
        <taxon>Brassicales</taxon>
        <taxon>Brassicaceae</taxon>
        <taxon>Camelineae</taxon>
        <taxon>Camelina</taxon>
    </lineage>
</organism>
<sequence>MSFNVKSEKFSTVIECPDGTAYSIWKLVIYDGNIALVDETDFENVVNDPDGARVLQIFVLDETAQKWRETCIKIHRWEQKVGDRELYFKGTIGTRELVFAPADWLEGQNFVVYYNPATRELRRFEIEGMVDGYFDVQTYLDHVESTWLIEE</sequence>
<feature type="domain" description="F-box associated beta-propeller type 3" evidence="1">
    <location>
        <begin position="1"/>
        <end position="143"/>
    </location>
</feature>
<evidence type="ECO:0000313" key="2">
    <source>
        <dbReference type="Proteomes" id="UP000694864"/>
    </source>
</evidence>
<protein>
    <submittedName>
        <fullName evidence="3">F-box protein At1g70970</fullName>
    </submittedName>
</protein>
<evidence type="ECO:0000313" key="3">
    <source>
        <dbReference type="RefSeq" id="XP_010451538.2"/>
    </source>
</evidence>
<dbReference type="Pfam" id="PF08268">
    <property type="entry name" value="FBA_3"/>
    <property type="match status" value="1"/>
</dbReference>